<evidence type="ECO:0000256" key="3">
    <source>
        <dbReference type="ARBA" id="ARBA00022741"/>
    </source>
</evidence>
<dbReference type="GO" id="GO:0005524">
    <property type="term" value="F:ATP binding"/>
    <property type="evidence" value="ECO:0007669"/>
    <property type="project" value="UniProtKB-UniRule"/>
</dbReference>
<dbReference type="InterPro" id="IPR011009">
    <property type="entry name" value="Kinase-like_dom_sf"/>
</dbReference>
<evidence type="ECO:0000256" key="1">
    <source>
        <dbReference type="ARBA" id="ARBA00004629"/>
    </source>
</evidence>
<feature type="domain" description="BUB1 N-terminal" evidence="10">
    <location>
        <begin position="55"/>
        <end position="222"/>
    </location>
</feature>
<evidence type="ECO:0008006" key="13">
    <source>
        <dbReference type="Google" id="ProtNLM"/>
    </source>
</evidence>
<reference evidence="11 12" key="1">
    <citation type="submission" date="2019-01" db="EMBL/GenBank/DDBJ databases">
        <authorList>
            <person name="Ferrante I. M."/>
        </authorList>
    </citation>
    <scope>NUCLEOTIDE SEQUENCE [LARGE SCALE GENOMIC DNA]</scope>
    <source>
        <strain evidence="11 12">B856</strain>
    </source>
</reference>
<feature type="region of interest" description="Disordered" evidence="8">
    <location>
        <begin position="1"/>
        <end position="41"/>
    </location>
</feature>
<dbReference type="GO" id="GO:0032991">
    <property type="term" value="C:protein-containing complex"/>
    <property type="evidence" value="ECO:0007669"/>
    <property type="project" value="UniProtKB-ARBA"/>
</dbReference>
<gene>
    <name evidence="11" type="ORF">PSNMU_V1.4_AUG-EV-PASAV3_0045180</name>
</gene>
<dbReference type="Pfam" id="PF08311">
    <property type="entry name" value="Mad3_BUB1_I"/>
    <property type="match status" value="1"/>
</dbReference>
<feature type="compositionally biased region" description="Polar residues" evidence="8">
    <location>
        <begin position="26"/>
        <end position="35"/>
    </location>
</feature>
<dbReference type="EMBL" id="CAACVS010000137">
    <property type="protein sequence ID" value="VEU37690.1"/>
    <property type="molecule type" value="Genomic_DNA"/>
</dbReference>
<dbReference type="Gene3D" id="1.10.510.10">
    <property type="entry name" value="Transferase(Phosphotransferase) domain 1"/>
    <property type="match status" value="1"/>
</dbReference>
<organism evidence="11 12">
    <name type="scientific">Pseudo-nitzschia multistriata</name>
    <dbReference type="NCBI Taxonomy" id="183589"/>
    <lineage>
        <taxon>Eukaryota</taxon>
        <taxon>Sar</taxon>
        <taxon>Stramenopiles</taxon>
        <taxon>Ochrophyta</taxon>
        <taxon>Bacillariophyta</taxon>
        <taxon>Bacillariophyceae</taxon>
        <taxon>Bacillariophycidae</taxon>
        <taxon>Bacillariales</taxon>
        <taxon>Bacillariaceae</taxon>
        <taxon>Pseudo-nitzschia</taxon>
    </lineage>
</organism>
<feature type="binding site" evidence="7">
    <location>
        <position position="977"/>
    </location>
    <ligand>
        <name>ATP</name>
        <dbReference type="ChEBI" id="CHEBI:30616"/>
    </ligand>
</feature>
<evidence type="ECO:0000256" key="2">
    <source>
        <dbReference type="ARBA" id="ARBA00022454"/>
    </source>
</evidence>
<dbReference type="Gene3D" id="1.25.40.430">
    <property type="match status" value="1"/>
</dbReference>
<feature type="region of interest" description="Disordered" evidence="8">
    <location>
        <begin position="192"/>
        <end position="269"/>
    </location>
</feature>
<dbReference type="GO" id="GO:0000776">
    <property type="term" value="C:kinetochore"/>
    <property type="evidence" value="ECO:0007669"/>
    <property type="project" value="UniProtKB-KW"/>
</dbReference>
<dbReference type="PROSITE" id="PS00107">
    <property type="entry name" value="PROTEIN_KINASE_ATP"/>
    <property type="match status" value="1"/>
</dbReference>
<evidence type="ECO:0000259" key="10">
    <source>
        <dbReference type="PROSITE" id="PS51489"/>
    </source>
</evidence>
<evidence type="ECO:0000259" key="9">
    <source>
        <dbReference type="PROSITE" id="PS50011"/>
    </source>
</evidence>
<dbReference type="InterPro" id="IPR017441">
    <property type="entry name" value="Protein_kinase_ATP_BS"/>
</dbReference>
<feature type="region of interest" description="Disordered" evidence="8">
    <location>
        <begin position="773"/>
        <end position="793"/>
    </location>
</feature>
<dbReference type="PANTHER" id="PTHR14030">
    <property type="entry name" value="MITOTIC CHECKPOINT SERINE/THREONINE-PROTEIN KINASE BUB1"/>
    <property type="match status" value="1"/>
</dbReference>
<keyword evidence="4" id="KW-0995">Kinetochore</keyword>
<feature type="compositionally biased region" description="Basic and acidic residues" evidence="8">
    <location>
        <begin position="227"/>
        <end position="238"/>
    </location>
</feature>
<dbReference type="SMART" id="SM00220">
    <property type="entry name" value="S_TKc"/>
    <property type="match status" value="1"/>
</dbReference>
<dbReference type="GO" id="GO:0004672">
    <property type="term" value="F:protein kinase activity"/>
    <property type="evidence" value="ECO:0007669"/>
    <property type="project" value="InterPro"/>
</dbReference>
<dbReference type="InterPro" id="IPR008271">
    <property type="entry name" value="Ser/Thr_kinase_AS"/>
</dbReference>
<keyword evidence="5 7" id="KW-0067">ATP-binding</keyword>
<dbReference type="InterPro" id="IPR000719">
    <property type="entry name" value="Prot_kinase_dom"/>
</dbReference>
<dbReference type="Proteomes" id="UP000291116">
    <property type="component" value="Unassembled WGS sequence"/>
</dbReference>
<evidence type="ECO:0000256" key="5">
    <source>
        <dbReference type="ARBA" id="ARBA00022840"/>
    </source>
</evidence>
<dbReference type="AlphaFoldDB" id="A0A448Z6N2"/>
<sequence length="1264" mass="143311">MSSTAPTTHSWEAQKENAAPLERGRNVSSFGLRQSVTDKQDLQEKLQNYESLVRPSEDPKVKEMDDDPLSHWLSYIKFYQNSFPSDTRENFLIIERCVRALVKMKKYRNDDRFVSVCAKYADKTKDPGQVFKYLHQQKVGAQIALFWIAWAFVAEKDSDFPFAEQIFKKGISKSAEPLQMLKLRHKQFQRRMSRHWLNSSKTNDQLNDEYDSGEQNRPSRSTLGGIPRDRLRRNDRSQRRVQHGTSENTLTRRPNGTMRPGNNKNSNTVCNKGGFSIFVEEEGENAYNLDQDLTENKRGTIARDSDRRKENTLAAERWNKRGGIQPTYAKTSAAPSQSKGPMPAFSVFVDEECAQENDRQEKEQEKQIDLHRQVRDDRTFKERHSEGMAEKLFRDPVRYMKNPNQLQSENLELQKLPENQKVDKLKIERKNRAGFNKRLLKTENGKEQCFEEARAKAGGYTLQSDSSNNFNLLQNTSKADQSSQMDLDDGEAIIDVSMSEFLSRSMQCTTDRKIIIPNERLESDTEGKRLFGHADESFGAGLNQTAISHASSTVNEIDIVGVGLHGKQEEETINTKFAMRELSMMFSSPAFGVGSERRLVDHSHASKIDELATYEGQPDESFGNVGDEIRLDNSICNSGREGICGKDRNNNDKSGFVIFQDENACDSNKVQISGGFQIYDEGNEDPTRRETNQTTGENNELRAGFQIYVEGNENGIGRRSAEKSRENTHSGIGFQIYEEEYQEENIDENKLESGDTASISDAIALLDGKIEPDGEASLSSSEENKKNLNGGEDTADLSLFNEIFQEKSRDEEKNNGCQMKRFKVAASSELHTGDEGGHNSGVTSAQQSLSQTNDDVQCTNKHLKRTLDMMERNDINYDEYITQNIKTALSNLQRNPENPNPKATLFSLLTSDGKAFHLPATALPKQLRRRHIVSNTKVMAGELGGFVLRKELGRGAYGRVILMNTHNSWHHSNIAVKVQSPTGSLAWEYTVLRRLKSRLLQDERKDVDYPYPEPISFISLADGGLVSMSAASETGLNLVDLSNFYKLKLGKSVPELIALHYTSIGMRIIEQLHWHGKILHCDVKPDNFVLSSNKLSGATCPIVEFSNLTLVDFGNAVDLRGNTHYTAEDTQNTLLYGNTSKIDMQCIAMRNRQSWSYDADTFGILCCAHVLLYGTHLKIKKSKNNEWQPLTSFKRYWNRDLWQEIFDTLLNLDEVSGTAIGSRASSLRGLRRKIDTYLESNSKELYHLLCRQANIIPDSREKIR</sequence>
<feature type="region of interest" description="Disordered" evidence="8">
    <location>
        <begin position="830"/>
        <end position="856"/>
    </location>
</feature>
<evidence type="ECO:0000256" key="4">
    <source>
        <dbReference type="ARBA" id="ARBA00022838"/>
    </source>
</evidence>
<feature type="compositionally biased region" description="Polar residues" evidence="8">
    <location>
        <begin position="1"/>
        <end position="11"/>
    </location>
</feature>
<comment type="subcellular location">
    <subcellularLocation>
        <location evidence="1">Chromosome</location>
        <location evidence="1">Centromere</location>
        <location evidence="1">Kinetochore</location>
    </subcellularLocation>
</comment>
<feature type="region of interest" description="Disordered" evidence="8">
    <location>
        <begin position="678"/>
        <end position="698"/>
    </location>
</feature>
<evidence type="ECO:0000256" key="6">
    <source>
        <dbReference type="ARBA" id="ARBA00023328"/>
    </source>
</evidence>
<accession>A0A448Z6N2</accession>
<evidence type="ECO:0000313" key="11">
    <source>
        <dbReference type="EMBL" id="VEU37690.1"/>
    </source>
</evidence>
<dbReference type="SMART" id="SM00777">
    <property type="entry name" value="Mad3_BUB1_I"/>
    <property type="match status" value="1"/>
</dbReference>
<dbReference type="InterPro" id="IPR013212">
    <property type="entry name" value="Mad3/Bub1_I"/>
</dbReference>
<feature type="compositionally biased region" description="Polar residues" evidence="8">
    <location>
        <begin position="213"/>
        <end position="222"/>
    </location>
</feature>
<evidence type="ECO:0000256" key="7">
    <source>
        <dbReference type="PROSITE-ProRule" id="PRU10141"/>
    </source>
</evidence>
<dbReference type="PROSITE" id="PS51489">
    <property type="entry name" value="BUB1_N"/>
    <property type="match status" value="1"/>
</dbReference>
<feature type="compositionally biased region" description="Polar residues" evidence="8">
    <location>
        <begin position="196"/>
        <end position="205"/>
    </location>
</feature>
<keyword evidence="12" id="KW-1185">Reference proteome</keyword>
<proteinExistence type="predicted"/>
<keyword evidence="2" id="KW-0158">Chromosome</keyword>
<dbReference type="InterPro" id="IPR015661">
    <property type="entry name" value="Bub1/Mad3"/>
</dbReference>
<keyword evidence="3 7" id="KW-0547">Nucleotide-binding</keyword>
<feature type="domain" description="Protein kinase" evidence="9">
    <location>
        <begin position="946"/>
        <end position="1264"/>
    </location>
</feature>
<dbReference type="PANTHER" id="PTHR14030:SF4">
    <property type="entry name" value="BUB1 KINASE, ISOFORM A-RELATED"/>
    <property type="match status" value="1"/>
</dbReference>
<feature type="compositionally biased region" description="Polar residues" evidence="8">
    <location>
        <begin position="840"/>
        <end position="856"/>
    </location>
</feature>
<dbReference type="PROSITE" id="PS00108">
    <property type="entry name" value="PROTEIN_KINASE_ST"/>
    <property type="match status" value="1"/>
</dbReference>
<protein>
    <recommendedName>
        <fullName evidence="13">Protein kinase domain-containing protein</fullName>
    </recommendedName>
</protein>
<feature type="compositionally biased region" description="Polar residues" evidence="8">
    <location>
        <begin position="243"/>
        <end position="269"/>
    </location>
</feature>
<dbReference type="PROSITE" id="PS50011">
    <property type="entry name" value="PROTEIN_KINASE_DOM"/>
    <property type="match status" value="1"/>
</dbReference>
<evidence type="ECO:0000256" key="8">
    <source>
        <dbReference type="SAM" id="MobiDB-lite"/>
    </source>
</evidence>
<evidence type="ECO:0000313" key="12">
    <source>
        <dbReference type="Proteomes" id="UP000291116"/>
    </source>
</evidence>
<name>A0A448Z6N2_9STRA</name>
<dbReference type="GO" id="GO:0007094">
    <property type="term" value="P:mitotic spindle assembly checkpoint signaling"/>
    <property type="evidence" value="ECO:0007669"/>
    <property type="project" value="InterPro"/>
</dbReference>
<dbReference type="OrthoDB" id="248495at2759"/>
<dbReference type="SUPFAM" id="SSF56112">
    <property type="entry name" value="Protein kinase-like (PK-like)"/>
    <property type="match status" value="1"/>
</dbReference>
<dbReference type="GO" id="GO:0051754">
    <property type="term" value="P:meiotic sister chromatid cohesion, centromeric"/>
    <property type="evidence" value="ECO:0007669"/>
    <property type="project" value="TreeGrafter"/>
</dbReference>
<keyword evidence="6" id="KW-0137">Centromere</keyword>